<sequence>METRKYLFETLFKQFLTEGELKPIPLKQFEIEKQSIEQDNQVEYMQGDQNMLDAISSKARIEKYVGPDYKSKFSTGAAGGRIIVTIKRPSGVVFSGNSIDTYVTYIGS</sequence>
<reference evidence="1" key="1">
    <citation type="submission" date="2020-04" db="EMBL/GenBank/DDBJ databases">
        <authorList>
            <person name="Chiriac C."/>
            <person name="Salcher M."/>
            <person name="Ghai R."/>
            <person name="Kavagutti S V."/>
        </authorList>
    </citation>
    <scope>NUCLEOTIDE SEQUENCE</scope>
</reference>
<evidence type="ECO:0000313" key="1">
    <source>
        <dbReference type="EMBL" id="CAB4160294.1"/>
    </source>
</evidence>
<proteinExistence type="predicted"/>
<gene>
    <name evidence="1" type="ORF">UFOVP723_130</name>
</gene>
<dbReference type="EMBL" id="LR796697">
    <property type="protein sequence ID" value="CAB4160294.1"/>
    <property type="molecule type" value="Genomic_DNA"/>
</dbReference>
<accession>A0A6J5NYK5</accession>
<name>A0A6J5NYK5_9CAUD</name>
<protein>
    <submittedName>
        <fullName evidence="1">Uncharacterized protein</fullName>
    </submittedName>
</protein>
<organism evidence="1">
    <name type="scientific">uncultured Caudovirales phage</name>
    <dbReference type="NCBI Taxonomy" id="2100421"/>
    <lineage>
        <taxon>Viruses</taxon>
        <taxon>Duplodnaviria</taxon>
        <taxon>Heunggongvirae</taxon>
        <taxon>Uroviricota</taxon>
        <taxon>Caudoviricetes</taxon>
        <taxon>Peduoviridae</taxon>
        <taxon>Maltschvirus</taxon>
        <taxon>Maltschvirus maltsch</taxon>
    </lineage>
</organism>